<evidence type="ECO:0000313" key="9">
    <source>
        <dbReference type="Proteomes" id="UP000239434"/>
    </source>
</evidence>
<feature type="domain" description="Guanylate kinase/L-type calcium channel beta subunit" evidence="7">
    <location>
        <begin position="2"/>
        <end position="177"/>
    </location>
</feature>
<feature type="binding site" evidence="6">
    <location>
        <begin position="6"/>
        <end position="13"/>
    </location>
    <ligand>
        <name>ATP</name>
        <dbReference type="ChEBI" id="CHEBI:30616"/>
    </ligand>
</feature>
<dbReference type="InterPro" id="IPR012699">
    <property type="entry name" value="PhnN"/>
</dbReference>
<comment type="caution">
    <text evidence="8">The sequence shown here is derived from an EMBL/GenBank/DDBJ whole genome shotgun (WGS) entry which is preliminary data.</text>
</comment>
<evidence type="ECO:0000256" key="3">
    <source>
        <dbReference type="ARBA" id="ARBA00022679"/>
    </source>
</evidence>
<keyword evidence="3 6" id="KW-0808">Transferase</keyword>
<dbReference type="Proteomes" id="UP000239434">
    <property type="component" value="Unassembled WGS sequence"/>
</dbReference>
<dbReference type="HAMAP" id="MF_00836">
    <property type="entry name" value="PhnN"/>
    <property type="match status" value="1"/>
</dbReference>
<evidence type="ECO:0000256" key="5">
    <source>
        <dbReference type="ARBA" id="ARBA00022840"/>
    </source>
</evidence>
<sequence>MLAVVGPSGAGKDSLIAYARQRLVSNSSVLFVRRVITRPAFASTEEHDTCSPEAFAAARAAGAFAVDWEAHGLRYGVPRKTHAHLDRGGVAVLNGSRAALPNIRSAFGTLTTVLVTCDPDILAARLAARRRESKAEIERRLRRAMIEAPDIEDAIEIDNSCELALAGDILVSVIRKIARSTEGCGGPVPASAELAMETDK</sequence>
<dbReference type="AlphaFoldDB" id="A0A2S9IWQ7"/>
<keyword evidence="4 6" id="KW-0547">Nucleotide-binding</keyword>
<dbReference type="InterPro" id="IPR008145">
    <property type="entry name" value="GK/Ca_channel_bsu"/>
</dbReference>
<evidence type="ECO:0000256" key="2">
    <source>
        <dbReference type="ARBA" id="ARBA00005069"/>
    </source>
</evidence>
<dbReference type="InterPro" id="IPR027417">
    <property type="entry name" value="P-loop_NTPase"/>
</dbReference>
<evidence type="ECO:0000256" key="4">
    <source>
        <dbReference type="ARBA" id="ARBA00022741"/>
    </source>
</evidence>
<evidence type="ECO:0000256" key="6">
    <source>
        <dbReference type="HAMAP-Rule" id="MF_00836"/>
    </source>
</evidence>
<gene>
    <name evidence="6 8" type="primary">phnN</name>
    <name evidence="8" type="ORF">C5748_05950</name>
</gene>
<accession>A0A2S9IWQ7</accession>
<comment type="catalytic activity">
    <reaction evidence="1 6">
        <text>alpha-D-ribose 1,5-bisphosphate + ATP = 5-phospho-alpha-D-ribose 1-diphosphate + ADP</text>
        <dbReference type="Rhea" id="RHEA:20109"/>
        <dbReference type="ChEBI" id="CHEBI:30616"/>
        <dbReference type="ChEBI" id="CHEBI:58017"/>
        <dbReference type="ChEBI" id="CHEBI:68688"/>
        <dbReference type="ChEBI" id="CHEBI:456216"/>
        <dbReference type="EC" id="2.7.4.23"/>
    </reaction>
</comment>
<reference evidence="8 9" key="1">
    <citation type="submission" date="2018-02" db="EMBL/GenBank/DDBJ databases">
        <title>The draft genome of Phyllobacterium sp. 1N-3.</title>
        <authorList>
            <person name="Liu L."/>
            <person name="Li L."/>
            <person name="Zhang X."/>
            <person name="Wang T."/>
            <person name="Liang L."/>
        </authorList>
    </citation>
    <scope>NUCLEOTIDE SEQUENCE [LARGE SCALE GENOMIC DNA]</scope>
    <source>
        <strain evidence="8 9">1N-3</strain>
    </source>
</reference>
<dbReference type="NCBIfam" id="TIGR02322">
    <property type="entry name" value="phosphon_PhnN"/>
    <property type="match status" value="1"/>
</dbReference>
<name>A0A2S9IWQ7_9HYPH</name>
<dbReference type="EC" id="2.7.4.23" evidence="6"/>
<protein>
    <recommendedName>
        <fullName evidence="6">Ribose 1,5-bisphosphate phosphokinase PhnN</fullName>
        <ecNumber evidence="6">2.7.4.23</ecNumber>
    </recommendedName>
    <alternativeName>
        <fullName evidence="6">Ribose 1,5-bisphosphokinase</fullName>
    </alternativeName>
</protein>
<dbReference type="GO" id="GO:0005524">
    <property type="term" value="F:ATP binding"/>
    <property type="evidence" value="ECO:0007669"/>
    <property type="project" value="UniProtKB-KW"/>
</dbReference>
<dbReference type="SUPFAM" id="SSF52540">
    <property type="entry name" value="P-loop containing nucleoside triphosphate hydrolases"/>
    <property type="match status" value="1"/>
</dbReference>
<keyword evidence="9" id="KW-1185">Reference proteome</keyword>
<dbReference type="GO" id="GO:0006015">
    <property type="term" value="P:5-phosphoribose 1-diphosphate biosynthetic process"/>
    <property type="evidence" value="ECO:0007669"/>
    <property type="project" value="UniProtKB-UniRule"/>
</dbReference>
<keyword evidence="8" id="KW-0418">Kinase</keyword>
<comment type="similarity">
    <text evidence="6">Belongs to the ribose 1,5-bisphosphokinase family.</text>
</comment>
<evidence type="ECO:0000259" key="7">
    <source>
        <dbReference type="SMART" id="SM00072"/>
    </source>
</evidence>
<comment type="pathway">
    <text evidence="2 6">Metabolic intermediate biosynthesis; 5-phospho-alpha-D-ribose 1-diphosphate biosynthesis; 5-phospho-alpha-D-ribose 1-diphosphate from D-ribose 5-phosphate (route II): step 3/3.</text>
</comment>
<keyword evidence="5 6" id="KW-0067">ATP-binding</keyword>
<dbReference type="Gene3D" id="3.40.50.300">
    <property type="entry name" value="P-loop containing nucleotide triphosphate hydrolases"/>
    <property type="match status" value="1"/>
</dbReference>
<proteinExistence type="inferred from homology"/>
<dbReference type="GO" id="GO:0019634">
    <property type="term" value="P:organic phosphonate metabolic process"/>
    <property type="evidence" value="ECO:0007669"/>
    <property type="project" value="UniProtKB-UniRule"/>
</dbReference>
<dbReference type="UniPathway" id="UPA00087">
    <property type="reaction ID" value="UER00175"/>
</dbReference>
<evidence type="ECO:0000256" key="1">
    <source>
        <dbReference type="ARBA" id="ARBA00000373"/>
    </source>
</evidence>
<dbReference type="EMBL" id="PVBR01000003">
    <property type="protein sequence ID" value="PRD44959.1"/>
    <property type="molecule type" value="Genomic_DNA"/>
</dbReference>
<dbReference type="GO" id="GO:0033863">
    <property type="term" value="F:ribose 1,5-bisphosphate phosphokinase activity"/>
    <property type="evidence" value="ECO:0007669"/>
    <property type="project" value="UniProtKB-UniRule"/>
</dbReference>
<evidence type="ECO:0000313" key="8">
    <source>
        <dbReference type="EMBL" id="PRD44959.1"/>
    </source>
</evidence>
<comment type="function">
    <text evidence="6">Catalyzes the phosphorylation of ribose 1,5-bisphosphate to 5-phospho-D-ribosyl alpha-1-diphosphate (PRPP).</text>
</comment>
<organism evidence="8 9">
    <name type="scientific">Phyllobacterium phragmitis</name>
    <dbReference type="NCBI Taxonomy" id="2670329"/>
    <lineage>
        <taxon>Bacteria</taxon>
        <taxon>Pseudomonadati</taxon>
        <taxon>Pseudomonadota</taxon>
        <taxon>Alphaproteobacteria</taxon>
        <taxon>Hyphomicrobiales</taxon>
        <taxon>Phyllobacteriaceae</taxon>
        <taxon>Phyllobacterium</taxon>
    </lineage>
</organism>
<dbReference type="Pfam" id="PF13238">
    <property type="entry name" value="AAA_18"/>
    <property type="match status" value="1"/>
</dbReference>
<dbReference type="SMART" id="SM00072">
    <property type="entry name" value="GuKc"/>
    <property type="match status" value="1"/>
</dbReference>